<feature type="transmembrane region" description="Helical" evidence="6">
    <location>
        <begin position="527"/>
        <end position="547"/>
    </location>
</feature>
<dbReference type="InterPro" id="IPR036093">
    <property type="entry name" value="NAC_dom_sf"/>
</dbReference>
<keyword evidence="6" id="KW-0472">Membrane</keyword>
<dbReference type="SUPFAM" id="SSF101941">
    <property type="entry name" value="NAC domain"/>
    <property type="match status" value="1"/>
</dbReference>
<dbReference type="PROSITE" id="PS51005">
    <property type="entry name" value="NAC"/>
    <property type="match status" value="1"/>
</dbReference>
<dbReference type="GO" id="GO:0003677">
    <property type="term" value="F:DNA binding"/>
    <property type="evidence" value="ECO:0007669"/>
    <property type="project" value="UniProtKB-KW"/>
</dbReference>
<dbReference type="Proteomes" id="UP000657918">
    <property type="component" value="Chromosome 8"/>
</dbReference>
<protein>
    <recommendedName>
        <fullName evidence="7">NAC domain-containing protein</fullName>
    </recommendedName>
</protein>
<keyword evidence="2" id="KW-0805">Transcription regulation</keyword>
<sequence>MGRSDSSTSLAPGFRFHPTDEELVRYYLKRKVTNKPFRFDAISVTDIYKSEPWDLPDKSKLKSRDLEWYFFSMLDKKYGNGSKTNRATEKGYWKTTGKDRSIRQNSQVVGMKKTLVYHQGRAPRGQRSNWVMHEYRLVDEELEKAGIAQDAFVLCRIFQKSGTGPKNGEQYGAPFIEEEWEDDEVPLLPGEEEMVLTEEAPVGDDAYLEMNELGQNFDTGITSENTALPQNFYYGEASNYVEQPRDFSEDDLKPMLRGAENRHSLSLPAEENLDLPVQYETDAVKNEYTTEPMNNVNAVDENYLFDESYLDALNTLPPSEGLFLEANDLSNPVEPETGGDTSGFDMLEEYLNFFDADDENMSFDPSDFFASDTAVSNQQPPLHEDVKGGTEEVLKAIQKPLDTHSNVDPSSSKQKPGAVEFDSDFKYPFIKQASHMLGKIPAPPALASEFPSKDAALRIQSASSSSVHVTAGMIRIESLRLGGNGTDWSFGKNGNVNIILSLGLPRQGGPASLVPMTSVFSGKAEPVVSWGWLFLMFFWILILSVSYKIGTCICAK</sequence>
<keyword evidence="6" id="KW-1133">Transmembrane helix</keyword>
<keyword evidence="5" id="KW-0539">Nucleus</keyword>
<evidence type="ECO:0000313" key="8">
    <source>
        <dbReference type="EMBL" id="KAF9676620.1"/>
    </source>
</evidence>
<gene>
    <name evidence="8" type="ORF">SADUNF_Sadunf08G0021500</name>
</gene>
<evidence type="ECO:0000259" key="7">
    <source>
        <dbReference type="PROSITE" id="PS51005"/>
    </source>
</evidence>
<comment type="caution">
    <text evidence="8">The sequence shown here is derived from an EMBL/GenBank/DDBJ whole genome shotgun (WGS) entry which is preliminary data.</text>
</comment>
<dbReference type="EMBL" id="JADGMS010000008">
    <property type="protein sequence ID" value="KAF9676620.1"/>
    <property type="molecule type" value="Genomic_DNA"/>
</dbReference>
<keyword evidence="4" id="KW-0804">Transcription</keyword>
<dbReference type="PANTHER" id="PTHR31744">
    <property type="entry name" value="PROTEIN CUP-SHAPED COTYLEDON 2-RELATED"/>
    <property type="match status" value="1"/>
</dbReference>
<evidence type="ECO:0000256" key="5">
    <source>
        <dbReference type="ARBA" id="ARBA00023242"/>
    </source>
</evidence>
<accession>A0A835JSE2</accession>
<dbReference type="FunFam" id="2.170.150.80:FF:000002">
    <property type="entry name" value="Nac domain-containing protein 86"/>
    <property type="match status" value="1"/>
</dbReference>
<keyword evidence="3" id="KW-0238">DNA-binding</keyword>
<evidence type="ECO:0000313" key="9">
    <source>
        <dbReference type="Proteomes" id="UP000657918"/>
    </source>
</evidence>
<feature type="domain" description="NAC" evidence="7">
    <location>
        <begin position="10"/>
        <end position="160"/>
    </location>
</feature>
<dbReference type="OrthoDB" id="777252at2759"/>
<dbReference type="Pfam" id="PF02365">
    <property type="entry name" value="NAM"/>
    <property type="match status" value="1"/>
</dbReference>
<reference evidence="8 9" key="1">
    <citation type="submission" date="2020-10" db="EMBL/GenBank/DDBJ databases">
        <title>Plant Genome Project.</title>
        <authorList>
            <person name="Zhang R.-G."/>
        </authorList>
    </citation>
    <scope>NUCLEOTIDE SEQUENCE [LARGE SCALE GENOMIC DNA]</scope>
    <source>
        <strain evidence="8">FAFU-HL-1</strain>
        <tissue evidence="8">Leaf</tissue>
    </source>
</reference>
<proteinExistence type="predicted"/>
<comment type="subcellular location">
    <subcellularLocation>
        <location evidence="1">Nucleus</location>
    </subcellularLocation>
</comment>
<organism evidence="8 9">
    <name type="scientific">Salix dunnii</name>
    <dbReference type="NCBI Taxonomy" id="1413687"/>
    <lineage>
        <taxon>Eukaryota</taxon>
        <taxon>Viridiplantae</taxon>
        <taxon>Streptophyta</taxon>
        <taxon>Embryophyta</taxon>
        <taxon>Tracheophyta</taxon>
        <taxon>Spermatophyta</taxon>
        <taxon>Magnoliopsida</taxon>
        <taxon>eudicotyledons</taxon>
        <taxon>Gunneridae</taxon>
        <taxon>Pentapetalae</taxon>
        <taxon>rosids</taxon>
        <taxon>fabids</taxon>
        <taxon>Malpighiales</taxon>
        <taxon>Salicaceae</taxon>
        <taxon>Saliceae</taxon>
        <taxon>Salix</taxon>
    </lineage>
</organism>
<dbReference type="PANTHER" id="PTHR31744:SF210">
    <property type="entry name" value="NAC DOMAIN-CONTAINING PROTEIN 86-LIKE"/>
    <property type="match status" value="1"/>
</dbReference>
<evidence type="ECO:0000256" key="2">
    <source>
        <dbReference type="ARBA" id="ARBA00023015"/>
    </source>
</evidence>
<dbReference type="GO" id="GO:0005634">
    <property type="term" value="C:nucleus"/>
    <property type="evidence" value="ECO:0007669"/>
    <property type="project" value="UniProtKB-SubCell"/>
</dbReference>
<evidence type="ECO:0000256" key="4">
    <source>
        <dbReference type="ARBA" id="ARBA00023163"/>
    </source>
</evidence>
<keyword evidence="6" id="KW-0812">Transmembrane</keyword>
<dbReference type="InterPro" id="IPR003441">
    <property type="entry name" value="NAC-dom"/>
</dbReference>
<evidence type="ECO:0000256" key="3">
    <source>
        <dbReference type="ARBA" id="ARBA00023125"/>
    </source>
</evidence>
<keyword evidence="9" id="KW-1185">Reference proteome</keyword>
<name>A0A835JSE2_9ROSI</name>
<evidence type="ECO:0000256" key="6">
    <source>
        <dbReference type="SAM" id="Phobius"/>
    </source>
</evidence>
<dbReference type="GO" id="GO:0006355">
    <property type="term" value="P:regulation of DNA-templated transcription"/>
    <property type="evidence" value="ECO:0007669"/>
    <property type="project" value="InterPro"/>
</dbReference>
<dbReference type="AlphaFoldDB" id="A0A835JSE2"/>
<dbReference type="Gene3D" id="2.170.150.80">
    <property type="entry name" value="NAC domain"/>
    <property type="match status" value="1"/>
</dbReference>
<evidence type="ECO:0000256" key="1">
    <source>
        <dbReference type="ARBA" id="ARBA00004123"/>
    </source>
</evidence>